<dbReference type="InterPro" id="IPR036819">
    <property type="entry name" value="Subtilisin_inhibitor-like_sf"/>
</dbReference>
<dbReference type="InterPro" id="IPR020054">
    <property type="entry name" value="Prot_inh_SSI_I16_CS"/>
</dbReference>
<evidence type="ECO:0000256" key="5">
    <source>
        <dbReference type="ARBA" id="ARBA00022900"/>
    </source>
</evidence>
<evidence type="ECO:0000256" key="6">
    <source>
        <dbReference type="ARBA" id="ARBA00023157"/>
    </source>
</evidence>
<reference evidence="9 10" key="1">
    <citation type="journal article" date="2019" name="Int. J. Syst. Evol. Microbiol.">
        <title>The Global Catalogue of Microorganisms (GCM) 10K type strain sequencing project: providing services to taxonomists for standard genome sequencing and annotation.</title>
        <authorList>
            <consortium name="The Broad Institute Genomics Platform"/>
            <consortium name="The Broad Institute Genome Sequencing Center for Infectious Disease"/>
            <person name="Wu L."/>
            <person name="Ma J."/>
        </authorList>
    </citation>
    <scope>NUCLEOTIDE SEQUENCE [LARGE SCALE GENOMIC DNA]</scope>
    <source>
        <strain evidence="9 10">JCM 10303</strain>
    </source>
</reference>
<evidence type="ECO:0000256" key="1">
    <source>
        <dbReference type="ARBA" id="ARBA00004613"/>
    </source>
</evidence>
<dbReference type="Proteomes" id="UP001500729">
    <property type="component" value="Unassembled WGS sequence"/>
</dbReference>
<gene>
    <name evidence="9" type="ORF">GCM10009533_05520</name>
</gene>
<feature type="domain" description="Subtilisin inhibitor" evidence="8">
    <location>
        <begin position="37"/>
        <end position="123"/>
    </location>
</feature>
<evidence type="ECO:0000313" key="9">
    <source>
        <dbReference type="EMBL" id="GAA0509601.1"/>
    </source>
</evidence>
<protein>
    <recommendedName>
        <fullName evidence="8">Subtilisin inhibitor domain-containing protein</fullName>
    </recommendedName>
</protein>
<accession>A0ABN1C125</accession>
<sequence length="137" mass="14323">MTAQRPLSRAVACIALAAAALAPGIASAAADASDARSTITLTVTEHQKPRSVTLDCEPAGGDHPKAAAACADLLAVDGNFEDLHAVRPERERSGCTKDNRNIRASAKGTWRGTQIAHETSVANRCVLKQQTGAVFDF</sequence>
<organism evidence="9 10">
    <name type="scientific">Saccharopolyspora erythraea</name>
    <name type="common">Streptomyces erythraeus</name>
    <dbReference type="NCBI Taxonomy" id="1836"/>
    <lineage>
        <taxon>Bacteria</taxon>
        <taxon>Bacillati</taxon>
        <taxon>Actinomycetota</taxon>
        <taxon>Actinomycetes</taxon>
        <taxon>Pseudonocardiales</taxon>
        <taxon>Pseudonocardiaceae</taxon>
        <taxon>Saccharopolyspora</taxon>
    </lineage>
</organism>
<dbReference type="SUPFAM" id="SSF55399">
    <property type="entry name" value="Subtilisin inhibitor"/>
    <property type="match status" value="1"/>
</dbReference>
<comment type="similarity">
    <text evidence="2">Belongs to the protease inhibitor I16 (SSI) family.</text>
</comment>
<dbReference type="Gene3D" id="3.30.350.10">
    <property type="entry name" value="Subtilisin inhibitor-like"/>
    <property type="match status" value="1"/>
</dbReference>
<feature type="signal peptide" evidence="7">
    <location>
        <begin position="1"/>
        <end position="28"/>
    </location>
</feature>
<evidence type="ECO:0000256" key="4">
    <source>
        <dbReference type="ARBA" id="ARBA00022690"/>
    </source>
</evidence>
<dbReference type="NCBIfam" id="NF009716">
    <property type="entry name" value="PRK13244.1-2"/>
    <property type="match status" value="1"/>
</dbReference>
<dbReference type="EMBL" id="BAAAGS010000002">
    <property type="protein sequence ID" value="GAA0509601.1"/>
    <property type="molecule type" value="Genomic_DNA"/>
</dbReference>
<proteinExistence type="inferred from homology"/>
<keyword evidence="4" id="KW-0646">Protease inhibitor</keyword>
<evidence type="ECO:0000313" key="10">
    <source>
        <dbReference type="Proteomes" id="UP001500729"/>
    </source>
</evidence>
<dbReference type="Pfam" id="PF00720">
    <property type="entry name" value="SSI"/>
    <property type="match status" value="1"/>
</dbReference>
<keyword evidence="10" id="KW-1185">Reference proteome</keyword>
<dbReference type="InterPro" id="IPR023549">
    <property type="entry name" value="Subtilisin_inhibitor"/>
</dbReference>
<feature type="chain" id="PRO_5046143623" description="Subtilisin inhibitor domain-containing protein" evidence="7">
    <location>
        <begin position="29"/>
        <end position="137"/>
    </location>
</feature>
<evidence type="ECO:0000256" key="3">
    <source>
        <dbReference type="ARBA" id="ARBA00022525"/>
    </source>
</evidence>
<comment type="subcellular location">
    <subcellularLocation>
        <location evidence="1">Secreted</location>
    </subcellularLocation>
</comment>
<evidence type="ECO:0000256" key="7">
    <source>
        <dbReference type="SAM" id="SignalP"/>
    </source>
</evidence>
<dbReference type="PROSITE" id="PS00999">
    <property type="entry name" value="SSI"/>
    <property type="match status" value="1"/>
</dbReference>
<evidence type="ECO:0000259" key="8">
    <source>
        <dbReference type="Pfam" id="PF00720"/>
    </source>
</evidence>
<comment type="caution">
    <text evidence="9">The sequence shown here is derived from an EMBL/GenBank/DDBJ whole genome shotgun (WGS) entry which is preliminary data.</text>
</comment>
<keyword evidence="3" id="KW-0964">Secreted</keyword>
<keyword evidence="7" id="KW-0732">Signal</keyword>
<name>A0ABN1C125_SACER</name>
<keyword evidence="6" id="KW-1015">Disulfide bond</keyword>
<evidence type="ECO:0000256" key="2">
    <source>
        <dbReference type="ARBA" id="ARBA00010472"/>
    </source>
</evidence>
<keyword evidence="5" id="KW-0722">Serine protease inhibitor</keyword>